<protein>
    <submittedName>
        <fullName evidence="1">Uncharacterized protein</fullName>
    </submittedName>
</protein>
<organism evidence="1 2">
    <name type="scientific">Manihot esculenta</name>
    <name type="common">Cassava</name>
    <name type="synonym">Jatropha manihot</name>
    <dbReference type="NCBI Taxonomy" id="3983"/>
    <lineage>
        <taxon>Eukaryota</taxon>
        <taxon>Viridiplantae</taxon>
        <taxon>Streptophyta</taxon>
        <taxon>Embryophyta</taxon>
        <taxon>Tracheophyta</taxon>
        <taxon>Spermatophyta</taxon>
        <taxon>Magnoliopsida</taxon>
        <taxon>eudicotyledons</taxon>
        <taxon>Gunneridae</taxon>
        <taxon>Pentapetalae</taxon>
        <taxon>rosids</taxon>
        <taxon>fabids</taxon>
        <taxon>Malpighiales</taxon>
        <taxon>Euphorbiaceae</taxon>
        <taxon>Crotonoideae</taxon>
        <taxon>Manihoteae</taxon>
        <taxon>Manihot</taxon>
    </lineage>
</organism>
<feature type="non-terminal residue" evidence="1">
    <location>
        <position position="1"/>
    </location>
</feature>
<proteinExistence type="predicted"/>
<comment type="caution">
    <text evidence="1">The sequence shown here is derived from an EMBL/GenBank/DDBJ whole genome shotgun (WGS) entry which is preliminary data.</text>
</comment>
<sequence length="142" mass="15842">CNIVVLSWLTNTLDKELQGTAAHTETTREVWKDLEDRFTQGIALRVYELKRAIALLQQEKSIVALHYGKLMSVWGELQSLNPTLAYTCGCTCGAAKKIHNTREEEKVFDFLIGLDEAYPTVCSQILSIDPLPNIGRAYALAA</sequence>
<evidence type="ECO:0000313" key="2">
    <source>
        <dbReference type="Proteomes" id="UP000091857"/>
    </source>
</evidence>
<name>A0ACB7HM42_MANES</name>
<dbReference type="EMBL" id="CM004392">
    <property type="protein sequence ID" value="KAG8653009.1"/>
    <property type="molecule type" value="Genomic_DNA"/>
</dbReference>
<gene>
    <name evidence="1" type="ORF">MANES_06G158201v8</name>
</gene>
<keyword evidence="2" id="KW-1185">Reference proteome</keyword>
<reference evidence="2" key="1">
    <citation type="journal article" date="2016" name="Nat. Biotechnol.">
        <title>Sequencing wild and cultivated cassava and related species reveals extensive interspecific hybridization and genetic diversity.</title>
        <authorList>
            <person name="Bredeson J.V."/>
            <person name="Lyons J.B."/>
            <person name="Prochnik S.E."/>
            <person name="Wu G.A."/>
            <person name="Ha C.M."/>
            <person name="Edsinger-Gonzales E."/>
            <person name="Grimwood J."/>
            <person name="Schmutz J."/>
            <person name="Rabbi I.Y."/>
            <person name="Egesi C."/>
            <person name="Nauluvula P."/>
            <person name="Lebot V."/>
            <person name="Ndunguru J."/>
            <person name="Mkamilo G."/>
            <person name="Bart R.S."/>
            <person name="Setter T.L."/>
            <person name="Gleadow R.M."/>
            <person name="Kulakow P."/>
            <person name="Ferguson M.E."/>
            <person name="Rounsley S."/>
            <person name="Rokhsar D.S."/>
        </authorList>
    </citation>
    <scope>NUCLEOTIDE SEQUENCE [LARGE SCALE GENOMIC DNA]</scope>
    <source>
        <strain evidence="2">cv. AM560-2</strain>
    </source>
</reference>
<dbReference type="Proteomes" id="UP000091857">
    <property type="component" value="Chromosome 6"/>
</dbReference>
<evidence type="ECO:0000313" key="1">
    <source>
        <dbReference type="EMBL" id="KAG8653009.1"/>
    </source>
</evidence>
<accession>A0ACB7HM42</accession>